<keyword evidence="3" id="KW-1185">Reference proteome</keyword>
<protein>
    <submittedName>
        <fullName evidence="2">GNAT family N-acetyltransferase</fullName>
    </submittedName>
</protein>
<dbReference type="Pfam" id="PF00583">
    <property type="entry name" value="Acetyltransf_1"/>
    <property type="match status" value="1"/>
</dbReference>
<reference evidence="2" key="1">
    <citation type="submission" date="2022-05" db="EMBL/GenBank/DDBJ databases">
        <title>Jatrophihabitans sp. SB3-54 whole genome sequence.</title>
        <authorList>
            <person name="Suh M.K."/>
            <person name="Eom M.K."/>
            <person name="Kim J.S."/>
            <person name="Kim H.S."/>
            <person name="Do H.E."/>
            <person name="Shin Y.K."/>
            <person name="Lee J.-S."/>
        </authorList>
    </citation>
    <scope>NUCLEOTIDE SEQUENCE</scope>
    <source>
        <strain evidence="2">SB3-54</strain>
    </source>
</reference>
<name>A0ABY7JUJ9_9ACTN</name>
<dbReference type="InterPro" id="IPR016181">
    <property type="entry name" value="Acyl_CoA_acyltransferase"/>
</dbReference>
<dbReference type="Proteomes" id="UP001164693">
    <property type="component" value="Chromosome"/>
</dbReference>
<proteinExistence type="predicted"/>
<evidence type="ECO:0000313" key="2">
    <source>
        <dbReference type="EMBL" id="WAX56217.1"/>
    </source>
</evidence>
<dbReference type="Gene3D" id="3.40.630.30">
    <property type="match status" value="1"/>
</dbReference>
<dbReference type="CDD" id="cd04301">
    <property type="entry name" value="NAT_SF"/>
    <property type="match status" value="1"/>
</dbReference>
<sequence>MNSPSSDEVALLAGLAAAPDRWAAMIVHGLRERTTRPDWLWRAHDGEKLVAAAVWWSAGPDAAPEMVDVLGETDAASVAELLEHSRLAIGAEFALCSVQINGQIADLTDTRPVLAEALRSAGFTLEVKRVRVEWTPTSPLPVAPREPAMRAATTVRRADLIELFAAVADQSLDHNMIAERERSGVRPEAELRLQAAFDSDGRPDWFTIGVDREGALVGYVVPALVNGDRPIIAELGVAADHRGHHYSDALLAHATGLLARSGAPQIRADTDLGNHPMRAAFTRAGYTEFARRFDYTWRGGRNAPCPAANSNEV</sequence>
<dbReference type="SUPFAM" id="SSF55729">
    <property type="entry name" value="Acyl-CoA N-acyltransferases (Nat)"/>
    <property type="match status" value="1"/>
</dbReference>
<evidence type="ECO:0000259" key="1">
    <source>
        <dbReference type="PROSITE" id="PS51186"/>
    </source>
</evidence>
<evidence type="ECO:0000313" key="3">
    <source>
        <dbReference type="Proteomes" id="UP001164693"/>
    </source>
</evidence>
<dbReference type="RefSeq" id="WP_269442748.1">
    <property type="nucleotide sequence ID" value="NZ_CP097463.1"/>
</dbReference>
<dbReference type="PROSITE" id="PS51186">
    <property type="entry name" value="GNAT"/>
    <property type="match status" value="1"/>
</dbReference>
<organism evidence="2 3">
    <name type="scientific">Jatrophihabitans cynanchi</name>
    <dbReference type="NCBI Taxonomy" id="2944128"/>
    <lineage>
        <taxon>Bacteria</taxon>
        <taxon>Bacillati</taxon>
        <taxon>Actinomycetota</taxon>
        <taxon>Actinomycetes</taxon>
        <taxon>Jatrophihabitantales</taxon>
        <taxon>Jatrophihabitantaceae</taxon>
        <taxon>Jatrophihabitans</taxon>
    </lineage>
</organism>
<gene>
    <name evidence="2" type="ORF">M6B22_16990</name>
</gene>
<dbReference type="InterPro" id="IPR000182">
    <property type="entry name" value="GNAT_dom"/>
</dbReference>
<feature type="domain" description="N-acetyltransferase" evidence="1">
    <location>
        <begin position="147"/>
        <end position="304"/>
    </location>
</feature>
<dbReference type="EMBL" id="CP097463">
    <property type="protein sequence ID" value="WAX56217.1"/>
    <property type="molecule type" value="Genomic_DNA"/>
</dbReference>
<accession>A0ABY7JUJ9</accession>